<name>A0A0F9FR03_9ZZZZ</name>
<dbReference type="AlphaFoldDB" id="A0A0F9FR03"/>
<gene>
    <name evidence="1" type="ORF">LCGC14_1922810</name>
</gene>
<dbReference type="EMBL" id="LAZR01020511">
    <property type="protein sequence ID" value="KKL88623.1"/>
    <property type="molecule type" value="Genomic_DNA"/>
</dbReference>
<protein>
    <submittedName>
        <fullName evidence="1">Uncharacterized protein</fullName>
    </submittedName>
</protein>
<evidence type="ECO:0000313" key="1">
    <source>
        <dbReference type="EMBL" id="KKL88623.1"/>
    </source>
</evidence>
<feature type="non-terminal residue" evidence="1">
    <location>
        <position position="1"/>
    </location>
</feature>
<reference evidence="1" key="1">
    <citation type="journal article" date="2015" name="Nature">
        <title>Complex archaea that bridge the gap between prokaryotes and eukaryotes.</title>
        <authorList>
            <person name="Spang A."/>
            <person name="Saw J.H."/>
            <person name="Jorgensen S.L."/>
            <person name="Zaremba-Niedzwiedzka K."/>
            <person name="Martijn J."/>
            <person name="Lind A.E."/>
            <person name="van Eijk R."/>
            <person name="Schleper C."/>
            <person name="Guy L."/>
            <person name="Ettema T.J."/>
        </authorList>
    </citation>
    <scope>NUCLEOTIDE SEQUENCE</scope>
</reference>
<comment type="caution">
    <text evidence="1">The sequence shown here is derived from an EMBL/GenBank/DDBJ whole genome shotgun (WGS) entry which is preliminary data.</text>
</comment>
<proteinExistence type="predicted"/>
<sequence>QILMIEKSNDELINDIESLIKTFKEYIKKHRPNMDIINKILIGCKKLDKILGKKND</sequence>
<organism evidence="1">
    <name type="scientific">marine sediment metagenome</name>
    <dbReference type="NCBI Taxonomy" id="412755"/>
    <lineage>
        <taxon>unclassified sequences</taxon>
        <taxon>metagenomes</taxon>
        <taxon>ecological metagenomes</taxon>
    </lineage>
</organism>
<accession>A0A0F9FR03</accession>